<keyword evidence="4" id="KW-0472">Membrane</keyword>
<evidence type="ECO:0000313" key="6">
    <source>
        <dbReference type="EMBL" id="RJG05391.1"/>
    </source>
</evidence>
<dbReference type="AlphaFoldDB" id="A0A418WYY5"/>
<dbReference type="OrthoDB" id="9121563at2"/>
<dbReference type="Pfam" id="PF07696">
    <property type="entry name" value="7TMR-DISMED2"/>
    <property type="match status" value="1"/>
</dbReference>
<keyword evidence="4" id="KW-1133">Transmembrane helix</keyword>
<organism evidence="6 7">
    <name type="scientific">Noviherbaspirillum cavernae</name>
    <dbReference type="NCBI Taxonomy" id="2320862"/>
    <lineage>
        <taxon>Bacteria</taxon>
        <taxon>Pseudomonadati</taxon>
        <taxon>Pseudomonadota</taxon>
        <taxon>Betaproteobacteria</taxon>
        <taxon>Burkholderiales</taxon>
        <taxon>Oxalobacteraceae</taxon>
        <taxon>Noviherbaspirillum</taxon>
    </lineage>
</organism>
<comment type="caution">
    <text evidence="6">The sequence shown here is derived from an EMBL/GenBank/DDBJ whole genome shotgun (WGS) entry which is preliminary data.</text>
</comment>
<evidence type="ECO:0000256" key="1">
    <source>
        <dbReference type="ARBA" id="ARBA00000085"/>
    </source>
</evidence>
<evidence type="ECO:0000256" key="3">
    <source>
        <dbReference type="ARBA" id="ARBA00022553"/>
    </source>
</evidence>
<dbReference type="Gene3D" id="2.60.40.2380">
    <property type="match status" value="1"/>
</dbReference>
<evidence type="ECO:0000256" key="2">
    <source>
        <dbReference type="ARBA" id="ARBA00012438"/>
    </source>
</evidence>
<dbReference type="GO" id="GO:0000155">
    <property type="term" value="F:phosphorelay sensor kinase activity"/>
    <property type="evidence" value="ECO:0007669"/>
    <property type="project" value="InterPro"/>
</dbReference>
<dbReference type="SUPFAM" id="SSF55874">
    <property type="entry name" value="ATPase domain of HSP90 chaperone/DNA topoisomerase II/histidine kinase"/>
    <property type="match status" value="1"/>
</dbReference>
<dbReference type="Gene3D" id="1.10.287.130">
    <property type="match status" value="1"/>
</dbReference>
<name>A0A418WYY5_9BURK</name>
<keyword evidence="3" id="KW-0597">Phosphoprotein</keyword>
<proteinExistence type="predicted"/>
<dbReference type="PANTHER" id="PTHR43547">
    <property type="entry name" value="TWO-COMPONENT HISTIDINE KINASE"/>
    <property type="match status" value="1"/>
</dbReference>
<dbReference type="InterPro" id="IPR005467">
    <property type="entry name" value="His_kinase_dom"/>
</dbReference>
<dbReference type="PROSITE" id="PS50109">
    <property type="entry name" value="HIS_KIN"/>
    <property type="match status" value="1"/>
</dbReference>
<dbReference type="SUPFAM" id="SSF47384">
    <property type="entry name" value="Homodimeric domain of signal transducing histidine kinase"/>
    <property type="match status" value="1"/>
</dbReference>
<dbReference type="InterPro" id="IPR036097">
    <property type="entry name" value="HisK_dim/P_sf"/>
</dbReference>
<keyword evidence="6" id="KW-0808">Transferase</keyword>
<gene>
    <name evidence="6" type="ORF">D3870_04570</name>
</gene>
<evidence type="ECO:0000256" key="4">
    <source>
        <dbReference type="SAM" id="Phobius"/>
    </source>
</evidence>
<keyword evidence="4" id="KW-0812">Transmembrane</keyword>
<dbReference type="Pfam" id="PF02518">
    <property type="entry name" value="HATPase_c"/>
    <property type="match status" value="1"/>
</dbReference>
<dbReference type="RefSeq" id="WP_119741672.1">
    <property type="nucleotide sequence ID" value="NZ_QYUN01000002.1"/>
</dbReference>
<feature type="transmembrane region" description="Helical" evidence="4">
    <location>
        <begin position="196"/>
        <end position="213"/>
    </location>
</feature>
<dbReference type="Pfam" id="PF07695">
    <property type="entry name" value="7TMR-DISM_7TM"/>
    <property type="match status" value="1"/>
</dbReference>
<dbReference type="Proteomes" id="UP000285190">
    <property type="component" value="Unassembled WGS sequence"/>
</dbReference>
<feature type="transmembrane region" description="Helical" evidence="4">
    <location>
        <begin position="349"/>
        <end position="370"/>
    </location>
</feature>
<evidence type="ECO:0000259" key="5">
    <source>
        <dbReference type="PROSITE" id="PS50109"/>
    </source>
</evidence>
<dbReference type="CDD" id="cd00082">
    <property type="entry name" value="HisKA"/>
    <property type="match status" value="1"/>
</dbReference>
<feature type="domain" description="Histidine kinase" evidence="5">
    <location>
        <begin position="409"/>
        <end position="626"/>
    </location>
</feature>
<dbReference type="Gene3D" id="3.30.565.10">
    <property type="entry name" value="Histidine kinase-like ATPase, C-terminal domain"/>
    <property type="match status" value="1"/>
</dbReference>
<dbReference type="PANTHER" id="PTHR43547:SF2">
    <property type="entry name" value="HYBRID SIGNAL TRANSDUCTION HISTIDINE KINASE C"/>
    <property type="match status" value="1"/>
</dbReference>
<feature type="transmembrane region" description="Helical" evidence="4">
    <location>
        <begin position="233"/>
        <end position="253"/>
    </location>
</feature>
<feature type="transmembrane region" description="Helical" evidence="4">
    <location>
        <begin position="171"/>
        <end position="189"/>
    </location>
</feature>
<protein>
    <recommendedName>
        <fullName evidence="2">histidine kinase</fullName>
        <ecNumber evidence="2">2.7.13.3</ecNumber>
    </recommendedName>
</protein>
<sequence length="626" mass="69496">MFGLICLLPGLRTAWAAVADPLRLQAPNATWLRDSGARLTIDEAAARADEFQPLYHSLSRGYTRDAYWLRLTLPADMKEGELWLEVPSTVLDDVRLYEPRTGGWTVRRSGDTLPFDTHEGPYRTASFRLAQPHPGEVMYLRIETTSVMAVSPRLWRAPALQTANNAANLGYGWYLGFMFTVALFNLVSWATTRHGIYGIFAMSVVATATRWFAVDGLAGEFVFPHDASVPALLTNSLLGLQALCDCLCQARLLQLRGNFPRLLHFYRLVMLLGVLIIFSPLYGYYGLLATMVFICAMLAPLLSIPAYLRLWRTGNLSGRLIAVSLPLYFVVMLPNYLGSLGFMPHDPATMNSAHLASLPLVLALHLSLVLRARDVERARNEAQRQANDALATSRRERSAREEQDRFLSMITHEVRTPVAVIDAAAHSLRLLDQIGADPAQRNSRYQSIKQAVGRMKTLMELAEVQDRLLPGTSQSNTGSLDLATLSRDALSALEPVAAARVAIEADVALPPLKGDTRLLYFALLNLLDNAVKYAHPDTLIRIGIVTDMKTRGVLWRIKDHGPGIPTGKEEAIFEKYRRLDETAAQSGLGLGLSLARQIVEKHDGHLRLDRSWPHGACFEIWLPEAA</sequence>
<dbReference type="PRINTS" id="PR00344">
    <property type="entry name" value="BCTRLSENSOR"/>
</dbReference>
<dbReference type="InterPro" id="IPR011623">
    <property type="entry name" value="7TMR_DISM_rcpt_extracell_dom1"/>
</dbReference>
<keyword evidence="7" id="KW-1185">Reference proteome</keyword>
<comment type="catalytic activity">
    <reaction evidence="1">
        <text>ATP + protein L-histidine = ADP + protein N-phospho-L-histidine.</text>
        <dbReference type="EC" id="2.7.13.3"/>
    </reaction>
</comment>
<dbReference type="EMBL" id="QYUN01000002">
    <property type="protein sequence ID" value="RJG05391.1"/>
    <property type="molecule type" value="Genomic_DNA"/>
</dbReference>
<accession>A0A418WYY5</accession>
<dbReference type="EC" id="2.7.13.3" evidence="2"/>
<dbReference type="CDD" id="cd00075">
    <property type="entry name" value="HATPase"/>
    <property type="match status" value="1"/>
</dbReference>
<dbReference type="SMART" id="SM00387">
    <property type="entry name" value="HATPase_c"/>
    <property type="match status" value="1"/>
</dbReference>
<dbReference type="InterPro" id="IPR011622">
    <property type="entry name" value="7TMR_DISM_rcpt_extracell_dom2"/>
</dbReference>
<evidence type="ECO:0000313" key="7">
    <source>
        <dbReference type="Proteomes" id="UP000285190"/>
    </source>
</evidence>
<dbReference type="InterPro" id="IPR004358">
    <property type="entry name" value="Sig_transdc_His_kin-like_C"/>
</dbReference>
<dbReference type="InterPro" id="IPR036890">
    <property type="entry name" value="HATPase_C_sf"/>
</dbReference>
<dbReference type="SMART" id="SM00388">
    <property type="entry name" value="HisKA"/>
    <property type="match status" value="1"/>
</dbReference>
<dbReference type="InterPro" id="IPR003594">
    <property type="entry name" value="HATPase_dom"/>
</dbReference>
<feature type="transmembrane region" description="Helical" evidence="4">
    <location>
        <begin position="288"/>
        <end position="308"/>
    </location>
</feature>
<feature type="transmembrane region" description="Helical" evidence="4">
    <location>
        <begin position="265"/>
        <end position="282"/>
    </location>
</feature>
<keyword evidence="6" id="KW-0418">Kinase</keyword>
<feature type="transmembrane region" description="Helical" evidence="4">
    <location>
        <begin position="320"/>
        <end position="337"/>
    </location>
</feature>
<reference evidence="6 7" key="1">
    <citation type="submission" date="2018-09" db="EMBL/GenBank/DDBJ databases">
        <authorList>
            <person name="Zhu H."/>
        </authorList>
    </citation>
    <scope>NUCLEOTIDE SEQUENCE [LARGE SCALE GENOMIC DNA]</scope>
    <source>
        <strain evidence="6 7">K2R10-39</strain>
    </source>
</reference>
<dbReference type="InterPro" id="IPR003661">
    <property type="entry name" value="HisK_dim/P_dom"/>
</dbReference>